<feature type="compositionally biased region" description="Basic residues" evidence="6">
    <location>
        <begin position="167"/>
        <end position="177"/>
    </location>
</feature>
<dbReference type="EMBL" id="JAOTOJ010000011">
    <property type="protein sequence ID" value="KAK9394820.1"/>
    <property type="molecule type" value="Genomic_DNA"/>
</dbReference>
<dbReference type="InterPro" id="IPR051718">
    <property type="entry name" value="ARF_GTPase-activating"/>
</dbReference>
<dbReference type="GO" id="GO:0005096">
    <property type="term" value="F:GTPase activator activity"/>
    <property type="evidence" value="ECO:0007669"/>
    <property type="project" value="UniProtKB-KW"/>
</dbReference>
<dbReference type="SMART" id="SM00105">
    <property type="entry name" value="ArfGap"/>
    <property type="match status" value="1"/>
</dbReference>
<dbReference type="PANTHER" id="PTHR45705">
    <property type="entry name" value="FI20236P1"/>
    <property type="match status" value="1"/>
</dbReference>
<proteinExistence type="predicted"/>
<dbReference type="GO" id="GO:0005737">
    <property type="term" value="C:cytoplasm"/>
    <property type="evidence" value="ECO:0007669"/>
    <property type="project" value="TreeGrafter"/>
</dbReference>
<evidence type="ECO:0000256" key="1">
    <source>
        <dbReference type="ARBA" id="ARBA00022468"/>
    </source>
</evidence>
<organism evidence="8 9">
    <name type="scientific">Crotalus adamanteus</name>
    <name type="common">Eastern diamondback rattlesnake</name>
    <dbReference type="NCBI Taxonomy" id="8729"/>
    <lineage>
        <taxon>Eukaryota</taxon>
        <taxon>Metazoa</taxon>
        <taxon>Chordata</taxon>
        <taxon>Craniata</taxon>
        <taxon>Vertebrata</taxon>
        <taxon>Euteleostomi</taxon>
        <taxon>Lepidosauria</taxon>
        <taxon>Squamata</taxon>
        <taxon>Bifurcata</taxon>
        <taxon>Unidentata</taxon>
        <taxon>Episquamata</taxon>
        <taxon>Toxicofera</taxon>
        <taxon>Serpentes</taxon>
        <taxon>Colubroidea</taxon>
        <taxon>Viperidae</taxon>
        <taxon>Crotalinae</taxon>
        <taxon>Crotalus</taxon>
    </lineage>
</organism>
<dbReference type="CDD" id="cd08859">
    <property type="entry name" value="ArfGap_SMAP2"/>
    <property type="match status" value="1"/>
</dbReference>
<comment type="caution">
    <text evidence="8">The sequence shown here is derived from an EMBL/GenBank/DDBJ whole genome shotgun (WGS) entry which is preliminary data.</text>
</comment>
<dbReference type="GO" id="GO:0008270">
    <property type="term" value="F:zinc ion binding"/>
    <property type="evidence" value="ECO:0007669"/>
    <property type="project" value="UniProtKB-KW"/>
</dbReference>
<keyword evidence="3 5" id="KW-0863">Zinc-finger</keyword>
<feature type="domain" description="Arf-GAP" evidence="7">
    <location>
        <begin position="207"/>
        <end position="333"/>
    </location>
</feature>
<reference evidence="8 9" key="1">
    <citation type="journal article" date="2024" name="Proc. Natl. Acad. Sci. U.S.A.">
        <title>The genetic regulatory architecture and epigenomic basis for age-related changes in rattlesnake venom.</title>
        <authorList>
            <person name="Hogan M.P."/>
            <person name="Holding M.L."/>
            <person name="Nystrom G.S."/>
            <person name="Colston T.J."/>
            <person name="Bartlett D.A."/>
            <person name="Mason A.J."/>
            <person name="Ellsworth S.A."/>
            <person name="Rautsaw R.M."/>
            <person name="Lawrence K.C."/>
            <person name="Strickland J.L."/>
            <person name="He B."/>
            <person name="Fraser P."/>
            <person name="Margres M.J."/>
            <person name="Gilbert D.M."/>
            <person name="Gibbs H.L."/>
            <person name="Parkinson C.L."/>
            <person name="Rokyta D.R."/>
        </authorList>
    </citation>
    <scope>NUCLEOTIDE SEQUENCE [LARGE SCALE GENOMIC DNA]</scope>
    <source>
        <strain evidence="8">DRR0105</strain>
    </source>
</reference>
<gene>
    <name evidence="8" type="ORF">NXF25_015348</name>
</gene>
<evidence type="ECO:0000256" key="3">
    <source>
        <dbReference type="ARBA" id="ARBA00022771"/>
    </source>
</evidence>
<evidence type="ECO:0000256" key="5">
    <source>
        <dbReference type="PROSITE-ProRule" id="PRU00288"/>
    </source>
</evidence>
<dbReference type="InterPro" id="IPR038508">
    <property type="entry name" value="ArfGAP_dom_sf"/>
</dbReference>
<evidence type="ECO:0000256" key="2">
    <source>
        <dbReference type="ARBA" id="ARBA00022723"/>
    </source>
</evidence>
<dbReference type="PROSITE" id="PS50115">
    <property type="entry name" value="ARFGAP"/>
    <property type="match status" value="1"/>
</dbReference>
<keyword evidence="4" id="KW-0862">Zinc</keyword>
<evidence type="ECO:0000256" key="4">
    <source>
        <dbReference type="ARBA" id="ARBA00022833"/>
    </source>
</evidence>
<sequence>MAGAPSRLRKEAALTGKPRPPRLPAYARVRRPRERERERERERGKEGACACRWAEPGGERGGAVVSRCLETRADSQAESNGGCGGARLRTLGGWERPIWGERAVFGEKWGAGGGEGSLGGQRSSSVSSFVLLGRGLSQRLGVPSWVLGTLPGQRRSAQAAVKAVGQPRRRRRRRRSRASAENRKRKSCLELGSAMTGKSVRDVDRYQAVLTSLLLEEENRYCADCQAKGPRWASWNIGVFICIRCAGIHRNLGVHISRVKSVNLDQWTQEQIQCMQEMGNGKANRLYEGYLPENFRRPQTDQAVESFIRDKYEKKKYMDRSLDVNMLRREKDEKWKKDAATGKKMEPVVFEKVKLPQKKEEAQMTKPLSRSSEPVIDLLGLDVPVAAALPNGRASSLEKELDLFGSLGTERKVAGSMPTAGSAGSVPEKLNLFPEADSKAEETGKKQLSKDSILSLYGSHTPQIPAQGTVFLAPTQMGYPAAYPNFPGMAPPSGMMAPPVGVMAQPGAAAGMTAPMAIPAGYVGSMQTAVIGIPNGMMATQQAGYMPGMAPVPPPVYVVQPAHQLQWNLAQVTQQMAGMNFCGTNGVMRYGQSMGRGGAPGTNQALSSQFCMKHRLFPDVLFLLTLLLTLRRIFLSRTDIHSANFPPHVQNTDGVCHLGSSCPQASIFLRRADQRWQLALPVDVTIIFKACSGIAKGAVTMAGVTSASLVEASSPQGTLYFRTLAPNILRFFFIPPIHSMILVGVLRNYFMSLKCVIPGEELHEPSSTNYASFLKVESWEETYLF</sequence>
<dbReference type="InterPro" id="IPR001164">
    <property type="entry name" value="ArfGAP_dom"/>
</dbReference>
<protein>
    <submittedName>
        <fullName evidence="8">Stromal membrane-associated protein 2</fullName>
    </submittedName>
</protein>
<dbReference type="PANTHER" id="PTHR45705:SF4">
    <property type="entry name" value="STROMAL MEMBRANE-ASSOCIATED PROTEIN 2"/>
    <property type="match status" value="1"/>
</dbReference>
<keyword evidence="1" id="KW-0343">GTPase activation</keyword>
<dbReference type="AlphaFoldDB" id="A0AAW1AXY3"/>
<keyword evidence="9" id="KW-1185">Reference proteome</keyword>
<dbReference type="FunFam" id="1.10.220.150:FF:000009">
    <property type="entry name" value="stromal membrane-associated protein 1 isoform X1"/>
    <property type="match status" value="1"/>
</dbReference>
<feature type="region of interest" description="Disordered" evidence="6">
    <location>
        <begin position="1"/>
        <end position="45"/>
    </location>
</feature>
<name>A0AAW1AXY3_CROAD</name>
<dbReference type="SUPFAM" id="SSF57863">
    <property type="entry name" value="ArfGap/RecO-like zinc finger"/>
    <property type="match status" value="1"/>
</dbReference>
<dbReference type="InterPro" id="IPR037278">
    <property type="entry name" value="ARFGAP/RecO"/>
</dbReference>
<keyword evidence="2" id="KW-0479">Metal-binding</keyword>
<evidence type="ECO:0000256" key="6">
    <source>
        <dbReference type="SAM" id="MobiDB-lite"/>
    </source>
</evidence>
<dbReference type="PRINTS" id="PR00405">
    <property type="entry name" value="REVINTRACTNG"/>
</dbReference>
<accession>A0AAW1AXY3</accession>
<dbReference type="Proteomes" id="UP001474421">
    <property type="component" value="Unassembled WGS sequence"/>
</dbReference>
<evidence type="ECO:0000313" key="8">
    <source>
        <dbReference type="EMBL" id="KAK9394820.1"/>
    </source>
</evidence>
<evidence type="ECO:0000259" key="7">
    <source>
        <dbReference type="PROSITE" id="PS50115"/>
    </source>
</evidence>
<dbReference type="Pfam" id="PF01412">
    <property type="entry name" value="ArfGap"/>
    <property type="match status" value="1"/>
</dbReference>
<feature type="region of interest" description="Disordered" evidence="6">
    <location>
        <begin position="157"/>
        <end position="184"/>
    </location>
</feature>
<evidence type="ECO:0000313" key="9">
    <source>
        <dbReference type="Proteomes" id="UP001474421"/>
    </source>
</evidence>
<dbReference type="Gene3D" id="1.10.220.150">
    <property type="entry name" value="Arf GTPase activating protein"/>
    <property type="match status" value="1"/>
</dbReference>
<feature type="compositionally biased region" description="Basic and acidic residues" evidence="6">
    <location>
        <begin position="33"/>
        <end position="45"/>
    </location>
</feature>